<organism evidence="2 3">
    <name type="scientific">Hibiscus syriacus</name>
    <name type="common">Rose of Sharon</name>
    <dbReference type="NCBI Taxonomy" id="106335"/>
    <lineage>
        <taxon>Eukaryota</taxon>
        <taxon>Viridiplantae</taxon>
        <taxon>Streptophyta</taxon>
        <taxon>Embryophyta</taxon>
        <taxon>Tracheophyta</taxon>
        <taxon>Spermatophyta</taxon>
        <taxon>Magnoliopsida</taxon>
        <taxon>eudicotyledons</taxon>
        <taxon>Gunneridae</taxon>
        <taxon>Pentapetalae</taxon>
        <taxon>rosids</taxon>
        <taxon>malvids</taxon>
        <taxon>Malvales</taxon>
        <taxon>Malvaceae</taxon>
        <taxon>Malvoideae</taxon>
        <taxon>Hibiscus</taxon>
    </lineage>
</organism>
<gene>
    <name evidence="2" type="ORF">F3Y22_tig00110418pilonHSYRG00353</name>
</gene>
<dbReference type="EMBL" id="VEPZ02000979">
    <property type="protein sequence ID" value="KAE8705811.1"/>
    <property type="molecule type" value="Genomic_DNA"/>
</dbReference>
<dbReference type="PANTHER" id="PTHR33355">
    <property type="entry name" value="WALL-ASSOCIATED RECEPTOR KINASE CARBOXY-TERMINAL PROTEIN-RELATED"/>
    <property type="match status" value="1"/>
</dbReference>
<evidence type="ECO:0000256" key="1">
    <source>
        <dbReference type="SAM" id="SignalP"/>
    </source>
</evidence>
<comment type="caution">
    <text evidence="2">The sequence shown here is derived from an EMBL/GenBank/DDBJ whole genome shotgun (WGS) entry which is preliminary data.</text>
</comment>
<evidence type="ECO:0000313" key="2">
    <source>
        <dbReference type="EMBL" id="KAE8705811.1"/>
    </source>
</evidence>
<keyword evidence="1" id="KW-0732">Signal</keyword>
<feature type="chain" id="PRO_5025339428" evidence="1">
    <location>
        <begin position="25"/>
        <end position="258"/>
    </location>
</feature>
<dbReference type="Proteomes" id="UP000436088">
    <property type="component" value="Unassembled WGS sequence"/>
</dbReference>
<sequence>MEKILLTFNRLKFLYFLLFITSNALHTPTLHCGNIQLQRPFLAQNSTVPFPLNRMIRCKSQKLYFRTSLGLFPISSIDYTSKTLTVSHTSCSPPSQFVSPSLLSAGFPSPPHPNSLLLFNCSRTSHPAASFIRNCTRLHMCRAASEVPYSCLVIKDIGKLGPDFHPKDLSCTSYKRVYKRTLNEEDFEGVELGTRISFDIPDHVPDICNECKKPNGSCGVGLKCICHAQECKDKVLSVTGSLDTGISSCSFYFPSLFR</sequence>
<protein>
    <submittedName>
        <fullName evidence="2">Uncharacterized protein</fullName>
    </submittedName>
</protein>
<keyword evidence="3" id="KW-1185">Reference proteome</keyword>
<evidence type="ECO:0000313" key="3">
    <source>
        <dbReference type="Proteomes" id="UP000436088"/>
    </source>
</evidence>
<reference evidence="2" key="1">
    <citation type="submission" date="2019-09" db="EMBL/GenBank/DDBJ databases">
        <title>Draft genome information of white flower Hibiscus syriacus.</title>
        <authorList>
            <person name="Kim Y.-M."/>
        </authorList>
    </citation>
    <scope>NUCLEOTIDE SEQUENCE [LARGE SCALE GENOMIC DNA]</scope>
    <source>
        <strain evidence="2">YM2019G1</strain>
    </source>
</reference>
<proteinExistence type="predicted"/>
<feature type="signal peptide" evidence="1">
    <location>
        <begin position="1"/>
        <end position="24"/>
    </location>
</feature>
<name>A0A6A3AMH8_HIBSY</name>
<accession>A0A6A3AMH8</accession>
<dbReference type="AlphaFoldDB" id="A0A6A3AMH8"/>
<dbReference type="OrthoDB" id="1870516at2759"/>
<dbReference type="PANTHER" id="PTHR33355:SF11">
    <property type="entry name" value="WALL-ASSOCIATED RECEPTOR KINASE GALACTURONAN-BINDING DOMAIN-CONTAINING PROTEIN"/>
    <property type="match status" value="1"/>
</dbReference>